<feature type="compositionally biased region" description="Pro residues" evidence="1">
    <location>
        <begin position="94"/>
        <end position="104"/>
    </location>
</feature>
<organism evidence="2 3">
    <name type="scientific">Helicocarpus griseus UAMH5409</name>
    <dbReference type="NCBI Taxonomy" id="1447875"/>
    <lineage>
        <taxon>Eukaryota</taxon>
        <taxon>Fungi</taxon>
        <taxon>Dikarya</taxon>
        <taxon>Ascomycota</taxon>
        <taxon>Pezizomycotina</taxon>
        <taxon>Eurotiomycetes</taxon>
        <taxon>Eurotiomycetidae</taxon>
        <taxon>Onygenales</taxon>
        <taxon>Ajellomycetaceae</taxon>
        <taxon>Helicocarpus</taxon>
    </lineage>
</organism>
<dbReference type="Proteomes" id="UP000223968">
    <property type="component" value="Unassembled WGS sequence"/>
</dbReference>
<feature type="compositionally biased region" description="Acidic residues" evidence="1">
    <location>
        <begin position="653"/>
        <end position="677"/>
    </location>
</feature>
<dbReference type="EMBL" id="PDNB01000231">
    <property type="protein sequence ID" value="PGG98140.1"/>
    <property type="molecule type" value="Genomic_DNA"/>
</dbReference>
<accession>A0A2B7WNP0</accession>
<proteinExistence type="predicted"/>
<feature type="region of interest" description="Disordered" evidence="1">
    <location>
        <begin position="28"/>
        <end position="138"/>
    </location>
</feature>
<reference evidence="2 3" key="1">
    <citation type="submission" date="2017-10" db="EMBL/GenBank/DDBJ databases">
        <title>Comparative genomics in systemic dimorphic fungi from Ajellomycetaceae.</title>
        <authorList>
            <person name="Munoz J.F."/>
            <person name="Mcewen J.G."/>
            <person name="Clay O.K."/>
            <person name="Cuomo C.A."/>
        </authorList>
    </citation>
    <scope>NUCLEOTIDE SEQUENCE [LARGE SCALE GENOMIC DNA]</scope>
    <source>
        <strain evidence="2 3">UAMH5409</strain>
    </source>
</reference>
<feature type="compositionally biased region" description="Pro residues" evidence="1">
    <location>
        <begin position="465"/>
        <end position="478"/>
    </location>
</feature>
<evidence type="ECO:0000313" key="2">
    <source>
        <dbReference type="EMBL" id="PGG98140.1"/>
    </source>
</evidence>
<protein>
    <submittedName>
        <fullName evidence="2">Uncharacterized protein</fullName>
    </submittedName>
</protein>
<gene>
    <name evidence="2" type="ORF">AJ79_08963</name>
</gene>
<keyword evidence="3" id="KW-1185">Reference proteome</keyword>
<sequence length="677" mass="73515">MSRSAPLVILDDDDEDEIQITAVTVCAKNRVGSKTLPPNGVPSQQTGNSSINKVYASQQKRVPGKDGREETHSIPTSRPQWLQPGISSEIINSSPPPASSPTPDNPSQQNHMAPYGYYPTHPATSYHRASDQATSNSNAEQALSNPVFNIHFFTDMADTIAHIFPYGAFAHKHNCSVEDVSRALIAVVVDPLMKSNEINEGGDDGCDVGDITRGQRLFDKWNERYQGMVNELRRESEERRMPMEFGEILAAANMNMDAYWTARNRELGVDADKGIQELRRELEAVVESEENHQEKQQQQEEGLNMLEKGGTEVIALEEKEASLSRKRARSSSTTLDGNHAVAGEGSRAISPSPSAVTSATLQQPPSPSPSPSKKAKTTAILTTPTATAREFITPAPQPDQHQSIPTDGSSDLYTHPNLPIEGISNNKKYDSIPIPSPSHSASQSPTPSYQSSSLLSSPSASLSPSPSPPCPSPSPYPQPRSRSLPPRPITALTPSRAPSYFTRPTTRHAVTIDAFGNYQRKPQPPKSKYQLPPRPVSHDDTLRLPGPGLSKFRKRSFFPQKDSAAAAGVVTVVSADDCSDRKDEYYHAGVDKTERVFSGALWEGLVGGLGMRGKGKEDGGVIAYGLELGRRLELARKMEKGKERIMVMTSSESESEEGGDTTEGDGDEGSEGYESEA</sequence>
<evidence type="ECO:0000313" key="3">
    <source>
        <dbReference type="Proteomes" id="UP000223968"/>
    </source>
</evidence>
<evidence type="ECO:0000256" key="1">
    <source>
        <dbReference type="SAM" id="MobiDB-lite"/>
    </source>
</evidence>
<feature type="compositionally biased region" description="Low complexity" evidence="1">
    <location>
        <begin position="377"/>
        <end position="388"/>
    </location>
</feature>
<feature type="region of interest" description="Disordered" evidence="1">
    <location>
        <begin position="643"/>
        <end position="677"/>
    </location>
</feature>
<comment type="caution">
    <text evidence="2">The sequence shown here is derived from an EMBL/GenBank/DDBJ whole genome shotgun (WGS) entry which is preliminary data.</text>
</comment>
<feature type="region of interest" description="Disordered" evidence="1">
    <location>
        <begin position="320"/>
        <end position="548"/>
    </location>
</feature>
<dbReference type="OrthoDB" id="4492028at2759"/>
<feature type="compositionally biased region" description="Basic and acidic residues" evidence="1">
    <location>
        <begin position="63"/>
        <end position="72"/>
    </location>
</feature>
<dbReference type="AlphaFoldDB" id="A0A2B7WNP0"/>
<feature type="compositionally biased region" description="Low complexity" evidence="1">
    <location>
        <begin position="431"/>
        <end position="464"/>
    </location>
</feature>
<feature type="compositionally biased region" description="Polar residues" evidence="1">
    <location>
        <begin position="41"/>
        <end position="60"/>
    </location>
</feature>
<name>A0A2B7WNP0_9EURO</name>
<feature type="compositionally biased region" description="Polar residues" evidence="1">
    <location>
        <begin position="349"/>
        <end position="363"/>
    </location>
</feature>
<feature type="compositionally biased region" description="Low complexity" evidence="1">
    <location>
        <begin position="84"/>
        <end position="93"/>
    </location>
</feature>
<feature type="compositionally biased region" description="Polar residues" evidence="1">
    <location>
        <begin position="399"/>
        <end position="412"/>
    </location>
</feature>